<comment type="function">
    <text evidence="9">Component of the MICOS complex, a large protein complex of the mitochondrial inner membrane that plays crucial roles in the maintenance of crista junctions, inner membrane architecture, and formation of contact sites to the outer membrane. Plays a role in keeping cristae membranes connected to the inner boundary membrane. Also promotes protein import via the mitochondrial intermembrane space assembly (MIA) pathway.</text>
</comment>
<evidence type="ECO:0000256" key="8">
    <source>
        <dbReference type="ARBA" id="ARBA00023136"/>
    </source>
</evidence>
<evidence type="ECO:0000256" key="10">
    <source>
        <dbReference type="RuleBase" id="RU363000"/>
    </source>
</evidence>
<comment type="caution">
    <text evidence="12">The sequence shown here is derived from an EMBL/GenBank/DDBJ whole genome shotgun (WGS) entry which is preliminary data.</text>
</comment>
<keyword evidence="7 10" id="KW-0496">Mitochondrion</keyword>
<feature type="region of interest" description="Disordered" evidence="11">
    <location>
        <begin position="212"/>
        <end position="231"/>
    </location>
</feature>
<dbReference type="Proteomes" id="UP000242875">
    <property type="component" value="Unassembled WGS sequence"/>
</dbReference>
<proteinExistence type="inferred from homology"/>
<dbReference type="EMBL" id="MVBO01000039">
    <property type="protein sequence ID" value="OZJ04470.1"/>
    <property type="molecule type" value="Genomic_DNA"/>
</dbReference>
<organism evidence="12 13">
    <name type="scientific">Bifiguratus adelaidae</name>
    <dbReference type="NCBI Taxonomy" id="1938954"/>
    <lineage>
        <taxon>Eukaryota</taxon>
        <taxon>Fungi</taxon>
        <taxon>Fungi incertae sedis</taxon>
        <taxon>Mucoromycota</taxon>
        <taxon>Mucoromycotina</taxon>
        <taxon>Endogonomycetes</taxon>
        <taxon>Endogonales</taxon>
        <taxon>Endogonales incertae sedis</taxon>
        <taxon>Bifiguratus</taxon>
    </lineage>
</organism>
<evidence type="ECO:0000256" key="11">
    <source>
        <dbReference type="SAM" id="MobiDB-lite"/>
    </source>
</evidence>
<feature type="transmembrane region" description="Helical" evidence="10">
    <location>
        <begin position="53"/>
        <end position="72"/>
    </location>
</feature>
<name>A0A261Y1I2_9FUNG</name>
<evidence type="ECO:0000256" key="9">
    <source>
        <dbReference type="ARBA" id="ARBA00025571"/>
    </source>
</evidence>
<gene>
    <name evidence="12" type="ORF">BZG36_02689</name>
</gene>
<keyword evidence="4 10" id="KW-0812">Transmembrane</keyword>
<keyword evidence="6 10" id="KW-1133">Transmembrane helix</keyword>
<evidence type="ECO:0000256" key="2">
    <source>
        <dbReference type="ARBA" id="ARBA00010877"/>
    </source>
</evidence>
<dbReference type="PANTHER" id="PTHR15415:SF7">
    <property type="entry name" value="MICOS COMPLEX SUBUNIT MIC60"/>
    <property type="match status" value="1"/>
</dbReference>
<dbReference type="OrthoDB" id="10261039at2759"/>
<keyword evidence="5 10" id="KW-0999">Mitochondrion inner membrane</keyword>
<comment type="subunit">
    <text evidence="10">Component of the mitochondrial contact site and cristae organizing system (MICOS) complex.</text>
</comment>
<comment type="similarity">
    <text evidence="2 10">Belongs to the MICOS complex subunit Mic60 family.</text>
</comment>
<dbReference type="GO" id="GO:0042407">
    <property type="term" value="P:cristae formation"/>
    <property type="evidence" value="ECO:0007669"/>
    <property type="project" value="TreeGrafter"/>
</dbReference>
<evidence type="ECO:0000313" key="12">
    <source>
        <dbReference type="EMBL" id="OZJ04470.1"/>
    </source>
</evidence>
<sequence length="661" mass="71841">MLRATQTAGLVYRPTCARLRARAGPVLLKRFESGTTTHAEAQIKKPVSIGRRIATGTVLIATAYAGCVLYAVRNEHFRDTFTEYVPGADEVLDRIDVLLGNEDVHKWANQAVGFGEYAKQFGQQVEGYANRAKDASIDAYDYVNDAVAKFSGSSSGSDNGQPNVVRQPIVKGVDVKAPAAAGALNAVETGEPVPVDTAAIAAKAATPNLETKKPIYSQESDKEKASKADQVKTTVDNASAKAKATADKVAIKAKGVAEKAEGKAKDAVKATKEKAASKAAPIAMANVKFDEPIVNQLAATLNELSSILNSSGLSDKGRDLVENAHAELTDLAARFNSLHEDEASIAKALSSIQSKTDNIEKGFDKYSHEATSKLSEAQKQFSESLVQKENELKSAFEKEKNKLEADLRSAFGRQLQALKSKHETELSDALVAQEIETQRRWIREIKYRVENERAGRLANLNHINTRLAALERISLDNAERLDESAKSHKLWVALQALQESLTNGKTTPFVQQLALVKDVVDGSASASLVNAVMDTIDTEVAERGIVSLSELSARFQRMRSELSKASLVTEEGGLMSHVYSSVLSRAMFRKHGLVPGDDLEATLARVEYYLNDGDLDNAARELNQLQGWPKILASDWLEEARRHLEVKQALEASTPFLAGLE</sequence>
<keyword evidence="13" id="KW-1185">Reference proteome</keyword>
<dbReference type="InterPro" id="IPR019133">
    <property type="entry name" value="MIC60"/>
</dbReference>
<accession>A0A261Y1I2</accession>
<dbReference type="PANTHER" id="PTHR15415">
    <property type="entry name" value="MITOFILIN"/>
    <property type="match status" value="1"/>
</dbReference>
<dbReference type="Pfam" id="PF09731">
    <property type="entry name" value="Mitofilin"/>
    <property type="match status" value="1"/>
</dbReference>
<evidence type="ECO:0000256" key="6">
    <source>
        <dbReference type="ARBA" id="ARBA00022989"/>
    </source>
</evidence>
<dbReference type="AlphaFoldDB" id="A0A261Y1I2"/>
<feature type="compositionally biased region" description="Basic and acidic residues" evidence="11">
    <location>
        <begin position="219"/>
        <end position="230"/>
    </location>
</feature>
<evidence type="ECO:0000313" key="13">
    <source>
        <dbReference type="Proteomes" id="UP000242875"/>
    </source>
</evidence>
<keyword evidence="8 10" id="KW-0472">Membrane</keyword>
<comment type="subcellular location">
    <subcellularLocation>
        <location evidence="1 10">Mitochondrion inner membrane</location>
        <topology evidence="1 10">Single-pass membrane protein</topology>
    </subcellularLocation>
</comment>
<protein>
    <recommendedName>
        <fullName evidence="3 10">MICOS complex subunit MIC60</fullName>
    </recommendedName>
    <alternativeName>
        <fullName evidence="10">Mitofilin</fullName>
    </alternativeName>
</protein>
<evidence type="ECO:0000256" key="4">
    <source>
        <dbReference type="ARBA" id="ARBA00022692"/>
    </source>
</evidence>
<reference evidence="12 13" key="1">
    <citation type="journal article" date="2017" name="Mycologia">
        <title>Bifiguratus adelaidae, gen. et sp. nov., a new member of Mucoromycotina in endophytic and soil-dwelling habitats.</title>
        <authorList>
            <person name="Torres-Cruz T.J."/>
            <person name="Billingsley Tobias T.L."/>
            <person name="Almatruk M."/>
            <person name="Hesse C."/>
            <person name="Kuske C.R."/>
            <person name="Desiro A."/>
            <person name="Benucci G.M."/>
            <person name="Bonito G."/>
            <person name="Stajich J.E."/>
            <person name="Dunlap C."/>
            <person name="Arnold A.E."/>
            <person name="Porras-Alfaro A."/>
        </authorList>
    </citation>
    <scope>NUCLEOTIDE SEQUENCE [LARGE SCALE GENOMIC DNA]</scope>
    <source>
        <strain evidence="12 13">AZ0501</strain>
    </source>
</reference>
<evidence type="ECO:0000256" key="7">
    <source>
        <dbReference type="ARBA" id="ARBA00023128"/>
    </source>
</evidence>
<evidence type="ECO:0000256" key="5">
    <source>
        <dbReference type="ARBA" id="ARBA00022792"/>
    </source>
</evidence>
<evidence type="ECO:0000256" key="3">
    <source>
        <dbReference type="ARBA" id="ARBA00018116"/>
    </source>
</evidence>
<dbReference type="GO" id="GO:0061617">
    <property type="term" value="C:MICOS complex"/>
    <property type="evidence" value="ECO:0007669"/>
    <property type="project" value="TreeGrafter"/>
</dbReference>
<evidence type="ECO:0000256" key="1">
    <source>
        <dbReference type="ARBA" id="ARBA00004434"/>
    </source>
</evidence>